<dbReference type="STRING" id="260084.SAMN02927928_1184"/>
<evidence type="ECO:0000313" key="2">
    <source>
        <dbReference type="EMBL" id="SCW43245.1"/>
    </source>
</evidence>
<keyword evidence="1" id="KW-1133">Transmembrane helix</keyword>
<reference evidence="3" key="1">
    <citation type="submission" date="2016-10" db="EMBL/GenBank/DDBJ databases">
        <authorList>
            <person name="Varghese N."/>
            <person name="Submissions S."/>
        </authorList>
    </citation>
    <scope>NUCLEOTIDE SEQUENCE [LARGE SCALE GENOMIC DNA]</scope>
    <source>
        <strain evidence="3">CGMCC 1.3431</strain>
    </source>
</reference>
<keyword evidence="1" id="KW-0812">Transmembrane</keyword>
<proteinExistence type="predicted"/>
<feature type="transmembrane region" description="Helical" evidence="1">
    <location>
        <begin position="160"/>
        <end position="183"/>
    </location>
</feature>
<dbReference type="EMBL" id="FMTS01000001">
    <property type="protein sequence ID" value="SCW43245.1"/>
    <property type="molecule type" value="Genomic_DNA"/>
</dbReference>
<name>A0A1G4QFN4_9CAUL</name>
<organism evidence="2 3">
    <name type="scientific">Asticcacaulis taihuensis</name>
    <dbReference type="NCBI Taxonomy" id="260084"/>
    <lineage>
        <taxon>Bacteria</taxon>
        <taxon>Pseudomonadati</taxon>
        <taxon>Pseudomonadota</taxon>
        <taxon>Alphaproteobacteria</taxon>
        <taxon>Caulobacterales</taxon>
        <taxon>Caulobacteraceae</taxon>
        <taxon>Asticcacaulis</taxon>
    </lineage>
</organism>
<feature type="transmembrane region" description="Helical" evidence="1">
    <location>
        <begin position="130"/>
        <end position="154"/>
    </location>
</feature>
<feature type="transmembrane region" description="Helical" evidence="1">
    <location>
        <begin position="70"/>
        <end position="92"/>
    </location>
</feature>
<feature type="transmembrane region" description="Helical" evidence="1">
    <location>
        <begin position="37"/>
        <end position="63"/>
    </location>
</feature>
<dbReference type="OrthoDB" id="7203647at2"/>
<evidence type="ECO:0000256" key="1">
    <source>
        <dbReference type="SAM" id="Phobius"/>
    </source>
</evidence>
<feature type="transmembrane region" description="Helical" evidence="1">
    <location>
        <begin position="98"/>
        <end position="118"/>
    </location>
</feature>
<accession>A0A1G4QFN4</accession>
<keyword evidence="3" id="KW-1185">Reference proteome</keyword>
<evidence type="ECO:0000313" key="3">
    <source>
        <dbReference type="Proteomes" id="UP000199150"/>
    </source>
</evidence>
<sequence length="194" mass="21775">MKMPGMLGPRKRPFGGTVINRGVRASMASKVITPWDWILAPALMSVALTIVLATAFQPFGFYLPEPVSPFILAFAWPLIRPSYIAPFVLGGLGFFLDFFWGAPLGFWTFSLVLVYGVLALARTYLIGQEWIVLFGLFLLTEFIFFSLCVLLTFIDTGAVARLWGVVEQAFATTLMFPFVLILLEKYLHSDVRFM</sequence>
<gene>
    <name evidence="2" type="ORF">SAMN02927928_1184</name>
</gene>
<protein>
    <submittedName>
        <fullName evidence="2">Rod shape-determining protein MreD</fullName>
    </submittedName>
</protein>
<dbReference type="AlphaFoldDB" id="A0A1G4QFN4"/>
<dbReference type="Proteomes" id="UP000199150">
    <property type="component" value="Unassembled WGS sequence"/>
</dbReference>
<keyword evidence="1" id="KW-0472">Membrane</keyword>